<name>A0AA39R6S4_9LECA</name>
<evidence type="ECO:0000313" key="5">
    <source>
        <dbReference type="Proteomes" id="UP001166286"/>
    </source>
</evidence>
<dbReference type="Pfam" id="PF26647">
    <property type="entry name" value="zf_Tbcl_3"/>
    <property type="match status" value="1"/>
</dbReference>
<dbReference type="Proteomes" id="UP001166286">
    <property type="component" value="Unassembled WGS sequence"/>
</dbReference>
<evidence type="ECO:0000259" key="2">
    <source>
        <dbReference type="Pfam" id="PF26647"/>
    </source>
</evidence>
<dbReference type="EMBL" id="JAFEKC020000005">
    <property type="protein sequence ID" value="KAK0514476.1"/>
    <property type="molecule type" value="Genomic_DNA"/>
</dbReference>
<feature type="domain" description="Probable treble clef zinc finger fungi" evidence="3">
    <location>
        <begin position="133"/>
        <end position="164"/>
    </location>
</feature>
<dbReference type="Pfam" id="PF26648">
    <property type="entry name" value="zf_Tbcl_4"/>
    <property type="match status" value="1"/>
</dbReference>
<evidence type="ECO:0000259" key="3">
    <source>
        <dbReference type="Pfam" id="PF26648"/>
    </source>
</evidence>
<keyword evidence="5" id="KW-1185">Reference proteome</keyword>
<comment type="caution">
    <text evidence="4">The sequence shown here is derived from an EMBL/GenBank/DDBJ whole genome shotgun (WGS) entry which is preliminary data.</text>
</comment>
<feature type="region of interest" description="Disordered" evidence="1">
    <location>
        <begin position="39"/>
        <end position="68"/>
    </location>
</feature>
<reference evidence="4" key="1">
    <citation type="submission" date="2023-03" db="EMBL/GenBank/DDBJ databases">
        <title>Complete genome of Cladonia borealis.</title>
        <authorList>
            <person name="Park H."/>
        </authorList>
    </citation>
    <scope>NUCLEOTIDE SEQUENCE</scope>
    <source>
        <strain evidence="4">ANT050790</strain>
    </source>
</reference>
<dbReference type="InterPro" id="IPR058251">
    <property type="entry name" value="zf_Tbcl_3"/>
</dbReference>
<dbReference type="InterPro" id="IPR058252">
    <property type="entry name" value="zf_Tbcl_4"/>
</dbReference>
<dbReference type="InterPro" id="IPR038883">
    <property type="entry name" value="AN11006-like"/>
</dbReference>
<evidence type="ECO:0000256" key="1">
    <source>
        <dbReference type="SAM" id="MobiDB-lite"/>
    </source>
</evidence>
<dbReference type="PANTHER" id="PTHR42085">
    <property type="entry name" value="F-BOX DOMAIN-CONTAINING PROTEIN"/>
    <property type="match status" value="1"/>
</dbReference>
<dbReference type="AlphaFoldDB" id="A0AA39R6S4"/>
<organism evidence="4 5">
    <name type="scientific">Cladonia borealis</name>
    <dbReference type="NCBI Taxonomy" id="184061"/>
    <lineage>
        <taxon>Eukaryota</taxon>
        <taxon>Fungi</taxon>
        <taxon>Dikarya</taxon>
        <taxon>Ascomycota</taxon>
        <taxon>Pezizomycotina</taxon>
        <taxon>Lecanoromycetes</taxon>
        <taxon>OSLEUM clade</taxon>
        <taxon>Lecanoromycetidae</taxon>
        <taxon>Lecanorales</taxon>
        <taxon>Lecanorineae</taxon>
        <taxon>Cladoniaceae</taxon>
        <taxon>Cladonia</taxon>
    </lineage>
</organism>
<gene>
    <name evidence="4" type="ORF">JMJ35_003093</name>
</gene>
<proteinExistence type="predicted"/>
<protein>
    <submittedName>
        <fullName evidence="4">Uncharacterized protein</fullName>
    </submittedName>
</protein>
<feature type="domain" description="Probable treble clef zinc finger" evidence="2">
    <location>
        <begin position="102"/>
        <end position="130"/>
    </location>
</feature>
<dbReference type="PANTHER" id="PTHR42085:SF2">
    <property type="entry name" value="F-BOX DOMAIN-CONTAINING PROTEIN"/>
    <property type="match status" value="1"/>
</dbReference>
<sequence length="556" mass="63407">MEDGDGVTSLFSNMPPQDIMEAFDFEAFLNWDLPEAAEPSVGMQQNEVPALPTEKKRRSNGTTQPRIKRPRIQHSHICDMHRAPSSKPAVRCFGKRSRVGPHKGTRCERMVATIVNGELPVCAQHRAQVIKMTRCEAALECGFSCNEIVPWKPHGYPLCEAHWSKGKCHFLELPVEIRLSIYQYLIPDQPVQARRSGMRSLRQDRTPVSTAIFRVNKTIHEEVADLFYGHTTFDIDVTNGQDSSAPATPCISMCYARDEKFFLTDYQMQLLLLDRQRTRNAVNGTTPSRPTRQKRFATGIKHLFTPWKPALSLQYFQRIRYFRINIAFNTPKRSPSAINSTQAAETILAEAERNLLCDYLHRLVEGLVTDNQAPLRNLDISVRIHGISDDDDAQANSKAIVHCQALVKPIRRLRSRTASLVSLIRTGEGFREINMLPVHSKEEDSISRFVQSCCAELTDSLVPPPRSPVLVRFAQLAELVAKMCEYPFWRETDIEEIEILLSNGRSAREANDIKALISVFRDVFDKVTKYNSDHQDFMKQMRQSFENMRSNIIKTS</sequence>
<accession>A0AA39R6S4</accession>
<evidence type="ECO:0000313" key="4">
    <source>
        <dbReference type="EMBL" id="KAK0514476.1"/>
    </source>
</evidence>